<organism evidence="1 2">
    <name type="scientific">miscellaneous Crenarchaeota group-1 archaeon SG8-32-1</name>
    <dbReference type="NCBI Taxonomy" id="1685124"/>
    <lineage>
        <taxon>Archaea</taxon>
        <taxon>Candidatus Bathyarchaeota</taxon>
        <taxon>MCG-1</taxon>
    </lineage>
</organism>
<protein>
    <submittedName>
        <fullName evidence="1">Uncharacterized protein</fullName>
    </submittedName>
</protein>
<accession>A0A0M0C1R9</accession>
<comment type="caution">
    <text evidence="1">The sequence shown here is derived from an EMBL/GenBank/DDBJ whole genome shotgun (WGS) entry which is preliminary data.</text>
</comment>
<dbReference type="Proteomes" id="UP000037237">
    <property type="component" value="Unassembled WGS sequence"/>
</dbReference>
<proteinExistence type="predicted"/>
<gene>
    <name evidence="1" type="ORF">AC477_00035</name>
</gene>
<evidence type="ECO:0000313" key="2">
    <source>
        <dbReference type="Proteomes" id="UP000037237"/>
    </source>
</evidence>
<dbReference type="EMBL" id="LFWU01000001">
    <property type="protein sequence ID" value="KON34669.1"/>
    <property type="molecule type" value="Genomic_DNA"/>
</dbReference>
<evidence type="ECO:0000313" key="1">
    <source>
        <dbReference type="EMBL" id="KON34669.1"/>
    </source>
</evidence>
<sequence>MNEETVNFLRFLAKFTFTIIERQVHNVKVFQQNELIEEEPSWYDGILWKEWSLKGTSITFKFNWGSGEEKEDGD</sequence>
<dbReference type="AlphaFoldDB" id="A0A0M0C1R9"/>
<reference evidence="1 2" key="1">
    <citation type="submission" date="2015-06" db="EMBL/GenBank/DDBJ databases">
        <title>New insights into the roles of widespread benthic archaea in carbon and nitrogen cycling.</title>
        <authorList>
            <person name="Lazar C.S."/>
            <person name="Baker B.J."/>
            <person name="Seitz K.W."/>
            <person name="Hyde A.S."/>
            <person name="Dick G.J."/>
            <person name="Hinrichs K.-U."/>
            <person name="Teske A.P."/>
        </authorList>
    </citation>
    <scope>NUCLEOTIDE SEQUENCE [LARGE SCALE GENOMIC DNA]</scope>
    <source>
        <strain evidence="1">SG8-32-1</strain>
    </source>
</reference>
<name>A0A0M0C1R9_9ARCH</name>